<accession>A0AAV4JNK6</accession>
<feature type="domain" description="Transposable element P transposase-like RNase H C-terminal" evidence="1">
    <location>
        <begin position="87"/>
        <end position="116"/>
    </location>
</feature>
<dbReference type="PANTHER" id="PTHR47577:SF2">
    <property type="entry name" value="THAP DOMAIN CONTAINING 9"/>
    <property type="match status" value="1"/>
</dbReference>
<proteinExistence type="predicted"/>
<name>A0AAV4JNK6_9GAST</name>
<dbReference type="EMBL" id="BMAT01003287">
    <property type="protein sequence ID" value="GFS22961.1"/>
    <property type="molecule type" value="Genomic_DNA"/>
</dbReference>
<keyword evidence="3" id="KW-1185">Reference proteome</keyword>
<evidence type="ECO:0000313" key="2">
    <source>
        <dbReference type="EMBL" id="GFS22961.1"/>
    </source>
</evidence>
<dbReference type="AlphaFoldDB" id="A0AAV4JNK6"/>
<reference evidence="2 3" key="1">
    <citation type="journal article" date="2021" name="Elife">
        <title>Chloroplast acquisition without the gene transfer in kleptoplastic sea slugs, Plakobranchus ocellatus.</title>
        <authorList>
            <person name="Maeda T."/>
            <person name="Takahashi S."/>
            <person name="Yoshida T."/>
            <person name="Shimamura S."/>
            <person name="Takaki Y."/>
            <person name="Nagai Y."/>
            <person name="Toyoda A."/>
            <person name="Suzuki Y."/>
            <person name="Arimoto A."/>
            <person name="Ishii H."/>
            <person name="Satoh N."/>
            <person name="Nishiyama T."/>
            <person name="Hasebe M."/>
            <person name="Maruyama T."/>
            <person name="Minagawa J."/>
            <person name="Obokata J."/>
            <person name="Shigenobu S."/>
        </authorList>
    </citation>
    <scope>NUCLEOTIDE SEQUENCE [LARGE SCALE GENOMIC DNA]</scope>
</reference>
<gene>
    <name evidence="2" type="ORF">ElyMa_001628200</name>
</gene>
<evidence type="ECO:0000313" key="3">
    <source>
        <dbReference type="Proteomes" id="UP000762676"/>
    </source>
</evidence>
<dbReference type="Proteomes" id="UP000762676">
    <property type="component" value="Unassembled WGS sequence"/>
</dbReference>
<comment type="caution">
    <text evidence="2">The sequence shown here is derived from an EMBL/GenBank/DDBJ whole genome shotgun (WGS) entry which is preliminary data.</text>
</comment>
<evidence type="ECO:0000259" key="1">
    <source>
        <dbReference type="Pfam" id="PF21789"/>
    </source>
</evidence>
<protein>
    <submittedName>
        <fullName evidence="2">THAP domain-containing protein 9</fullName>
    </submittedName>
</protein>
<dbReference type="PANTHER" id="PTHR47577">
    <property type="entry name" value="THAP DOMAIN-CONTAINING PROTEIN 6"/>
    <property type="match status" value="1"/>
</dbReference>
<dbReference type="InterPro" id="IPR048367">
    <property type="entry name" value="TNP-like_RNaseH_C"/>
</dbReference>
<sequence length="275" mass="31136">MILYLCNSTDPFAKVFKSPITQHNFMLKCNVIADAIRFINSFTDAAGKPLLQGKRETGFVDFVVTLTATQRIAERLLRSGYKLLSTYRLSQNHLETLFSRIRRKRGWNNNPSTLQFTFPFRSLLIKNGVLSSLKGNCSPSPPDNPLLDVDDGEGNAKDKDKSEAFFQNILCNSSPYDIISMYCITLPDTLKKKLIEKLKCLHCISHLSAKEDSFSQFEQLTRRRNKGGLRLTHPDILVIVKKTDQILRTLLASAKDGPPSFSEQTNYFENNDCCA</sequence>
<dbReference type="Pfam" id="PF21789">
    <property type="entry name" value="TNP-like_RNaseH_C"/>
    <property type="match status" value="1"/>
</dbReference>
<organism evidence="2 3">
    <name type="scientific">Elysia marginata</name>
    <dbReference type="NCBI Taxonomy" id="1093978"/>
    <lineage>
        <taxon>Eukaryota</taxon>
        <taxon>Metazoa</taxon>
        <taxon>Spiralia</taxon>
        <taxon>Lophotrochozoa</taxon>
        <taxon>Mollusca</taxon>
        <taxon>Gastropoda</taxon>
        <taxon>Heterobranchia</taxon>
        <taxon>Euthyneura</taxon>
        <taxon>Panpulmonata</taxon>
        <taxon>Sacoglossa</taxon>
        <taxon>Placobranchoidea</taxon>
        <taxon>Plakobranchidae</taxon>
        <taxon>Elysia</taxon>
    </lineage>
</organism>